<name>A0AAD5BGE8_9ASCO</name>
<evidence type="ECO:0000313" key="3">
    <source>
        <dbReference type="Proteomes" id="UP001204833"/>
    </source>
</evidence>
<proteinExistence type="predicted"/>
<evidence type="ECO:0000313" key="2">
    <source>
        <dbReference type="EMBL" id="KAI5959326.1"/>
    </source>
</evidence>
<feature type="compositionally biased region" description="Basic and acidic residues" evidence="1">
    <location>
        <begin position="25"/>
        <end position="38"/>
    </location>
</feature>
<evidence type="ECO:0000256" key="1">
    <source>
        <dbReference type="SAM" id="MobiDB-lite"/>
    </source>
</evidence>
<dbReference type="RefSeq" id="XP_051609354.1">
    <property type="nucleotide sequence ID" value="XM_051751380.1"/>
</dbReference>
<dbReference type="EMBL" id="JAIHNG010000106">
    <property type="protein sequence ID" value="KAI5959326.1"/>
    <property type="molecule type" value="Genomic_DNA"/>
</dbReference>
<feature type="compositionally biased region" description="Basic and acidic residues" evidence="1">
    <location>
        <begin position="56"/>
        <end position="80"/>
    </location>
</feature>
<accession>A0AAD5BGE8</accession>
<organism evidence="2 3">
    <name type="scientific">Candida theae</name>
    <dbReference type="NCBI Taxonomy" id="1198502"/>
    <lineage>
        <taxon>Eukaryota</taxon>
        <taxon>Fungi</taxon>
        <taxon>Dikarya</taxon>
        <taxon>Ascomycota</taxon>
        <taxon>Saccharomycotina</taxon>
        <taxon>Pichiomycetes</taxon>
        <taxon>Debaryomycetaceae</taxon>
        <taxon>Candida/Lodderomyces clade</taxon>
        <taxon>Candida</taxon>
    </lineage>
</organism>
<dbReference type="AlphaFoldDB" id="A0AAD5BGE8"/>
<feature type="compositionally biased region" description="Basic and acidic residues" evidence="1">
    <location>
        <begin position="124"/>
        <end position="150"/>
    </location>
</feature>
<gene>
    <name evidence="2" type="ORF">KGF57_002102</name>
</gene>
<feature type="compositionally biased region" description="Basic and acidic residues" evidence="1">
    <location>
        <begin position="97"/>
        <end position="108"/>
    </location>
</feature>
<feature type="compositionally biased region" description="Basic and acidic residues" evidence="1">
    <location>
        <begin position="168"/>
        <end position="186"/>
    </location>
</feature>
<feature type="compositionally biased region" description="Acidic residues" evidence="1">
    <location>
        <begin position="109"/>
        <end position="123"/>
    </location>
</feature>
<protein>
    <submittedName>
        <fullName evidence="2">Uncharacterized protein</fullName>
    </submittedName>
</protein>
<dbReference type="Proteomes" id="UP001204833">
    <property type="component" value="Unassembled WGS sequence"/>
</dbReference>
<sequence length="186" mass="21022">MTKHEESLIQEAEDADPSIAKLPPHKVDKVDLEEDKIRGQAAEEEEPAPAPAVDQKFQEEEKEVSEWNTKHGFKDPKESLLQEAEDADSNIAKLPAHKVDKAELKEDETPNPEADDIEQEEVNDDKLKQEEETVTKWNKEHGFTDNKESLLQEAEDSDPAIAKLPAHKVKEEELAEELGKDEKPEA</sequence>
<feature type="region of interest" description="Disordered" evidence="1">
    <location>
        <begin position="1"/>
        <end position="186"/>
    </location>
</feature>
<reference evidence="2 3" key="1">
    <citation type="journal article" date="2022" name="DNA Res.">
        <title>Genome analysis of five recently described species of the CUG-Ser clade uncovers Candida theae as a new hybrid lineage with pathogenic potential in the Candida parapsilosis species complex.</title>
        <authorList>
            <person name="Mixao V."/>
            <person name="Del Olmo V."/>
            <person name="Hegedusova E."/>
            <person name="Saus E."/>
            <person name="Pryszcz L."/>
            <person name="Cillingova A."/>
            <person name="Nosek J."/>
            <person name="Gabaldon T."/>
        </authorList>
    </citation>
    <scope>NUCLEOTIDE SEQUENCE [LARGE SCALE GENOMIC DNA]</scope>
    <source>
        <strain evidence="2 3">CBS 12239</strain>
    </source>
</reference>
<keyword evidence="3" id="KW-1185">Reference proteome</keyword>
<dbReference type="GeneID" id="76150161"/>
<comment type="caution">
    <text evidence="2">The sequence shown here is derived from an EMBL/GenBank/DDBJ whole genome shotgun (WGS) entry which is preliminary data.</text>
</comment>